<feature type="transmembrane region" description="Helical" evidence="1">
    <location>
        <begin position="48"/>
        <end position="68"/>
    </location>
</feature>
<protein>
    <recommendedName>
        <fullName evidence="4">DUF4129 domain-containing protein</fullName>
    </recommendedName>
</protein>
<keyword evidence="1" id="KW-0472">Membrane</keyword>
<feature type="transmembrane region" description="Helical" evidence="1">
    <location>
        <begin position="74"/>
        <end position="97"/>
    </location>
</feature>
<sequence>MIIGLSMSLYLNVIVVENKSGFAALKTSHSLVWGHWWRTLTVFMAPGLVFIILYAAILSAVLLFQYLGLNELDWLVSIIANLLSALIAPYFLGLGYVQYHDLNVAQNRCRFSSALGGLMSINCWQPLVLLSVLLAAQSVATQQQSHASLMELTVTRSNPLNSEGLAELLASVTTINSDADKPWDALKALLAWLKSLNPEHYEAHYQWLKWLWQALTPSAEMKTLIVNGLIVLLVLAVVITIGWLSRQAGWWHKRVVTRPSRITLPSIYATELITADINTLTPKQHIYCLLMQYRQALIRQYHLPNNNALTHRELLRLLTQPTLSRHFKDLLDVSEPILYGKQLVSLAELETFKQYYSHLTRAGS</sequence>
<evidence type="ECO:0000313" key="3">
    <source>
        <dbReference type="Proteomes" id="UP000033684"/>
    </source>
</evidence>
<keyword evidence="1" id="KW-1133">Transmembrane helix</keyword>
<dbReference type="EMBL" id="LAJX01000112">
    <property type="protein sequence ID" value="KJV06413.1"/>
    <property type="molecule type" value="Genomic_DNA"/>
</dbReference>
<reference evidence="2 3" key="2">
    <citation type="journal article" date="2016" name="Microb. Ecol.">
        <title>Genome Characteristics of a Novel Type I Methanotroph (Sn10-6) Isolated from a Flooded Indian Rice Field.</title>
        <authorList>
            <person name="Rahalkar M.C."/>
            <person name="Pandit P.S."/>
            <person name="Dhakephalkar P.K."/>
            <person name="Pore S."/>
            <person name="Arora P."/>
            <person name="Kapse N."/>
        </authorList>
    </citation>
    <scope>NUCLEOTIDE SEQUENCE [LARGE SCALE GENOMIC DNA]</scope>
    <source>
        <strain evidence="2 3">Sn10-6</strain>
    </source>
</reference>
<evidence type="ECO:0008006" key="4">
    <source>
        <dbReference type="Google" id="ProtNLM"/>
    </source>
</evidence>
<proteinExistence type="predicted"/>
<dbReference type="Proteomes" id="UP000033684">
    <property type="component" value="Unassembled WGS sequence"/>
</dbReference>
<reference evidence="3" key="1">
    <citation type="submission" date="2015-03" db="EMBL/GenBank/DDBJ databases">
        <title>Draft genome sequence of a novel methanotroph (Sn10-6) isolated from flooded ricefield rhizosphere in India.</title>
        <authorList>
            <person name="Pandit P.S."/>
            <person name="Pore S.D."/>
            <person name="Arora P."/>
            <person name="Kapse N.G."/>
            <person name="Dhakephalkar P.K."/>
            <person name="Rahalkar M.C."/>
        </authorList>
    </citation>
    <scope>NUCLEOTIDE SEQUENCE [LARGE SCALE GENOMIC DNA]</scope>
    <source>
        <strain evidence="3">Sn10-6</strain>
    </source>
</reference>
<feature type="transmembrane region" description="Helical" evidence="1">
    <location>
        <begin position="118"/>
        <end position="140"/>
    </location>
</feature>
<keyword evidence="1" id="KW-0812">Transmembrane</keyword>
<evidence type="ECO:0000313" key="2">
    <source>
        <dbReference type="EMBL" id="KJV06413.1"/>
    </source>
</evidence>
<evidence type="ECO:0000256" key="1">
    <source>
        <dbReference type="SAM" id="Phobius"/>
    </source>
</evidence>
<accession>A0A0F3IIN5</accession>
<organism evidence="2 3">
    <name type="scientific">Methylocucumis oryzae</name>
    <dbReference type="NCBI Taxonomy" id="1632867"/>
    <lineage>
        <taxon>Bacteria</taxon>
        <taxon>Pseudomonadati</taxon>
        <taxon>Pseudomonadota</taxon>
        <taxon>Gammaproteobacteria</taxon>
        <taxon>Methylococcales</taxon>
        <taxon>Methylococcaceae</taxon>
        <taxon>Methylocucumis</taxon>
    </lineage>
</organism>
<keyword evidence="3" id="KW-1185">Reference proteome</keyword>
<gene>
    <name evidence="2" type="ORF">VZ94_11375</name>
</gene>
<feature type="transmembrane region" description="Helical" evidence="1">
    <location>
        <begin position="224"/>
        <end position="244"/>
    </location>
</feature>
<comment type="caution">
    <text evidence="2">The sequence shown here is derived from an EMBL/GenBank/DDBJ whole genome shotgun (WGS) entry which is preliminary data.</text>
</comment>
<dbReference type="AlphaFoldDB" id="A0A0F3IIN5"/>
<name>A0A0F3IIN5_9GAMM</name>